<dbReference type="Gene3D" id="1.20.120.160">
    <property type="entry name" value="HPT domain"/>
    <property type="match status" value="1"/>
</dbReference>
<keyword evidence="1" id="KW-0597">Phosphoprotein</keyword>
<dbReference type="Proteomes" id="UP000288951">
    <property type="component" value="Unassembled WGS sequence"/>
</dbReference>
<keyword evidence="6" id="KW-1185">Reference proteome</keyword>
<dbReference type="EMBL" id="RQSM01000003">
    <property type="protein sequence ID" value="RVU90916.1"/>
    <property type="molecule type" value="Genomic_DNA"/>
</dbReference>
<dbReference type="AlphaFoldDB" id="A0A2N9PB36"/>
<organism evidence="4 5">
    <name type="scientific">Flavobacterium columnare</name>
    <dbReference type="NCBI Taxonomy" id="996"/>
    <lineage>
        <taxon>Bacteria</taxon>
        <taxon>Pseudomonadati</taxon>
        <taxon>Bacteroidota</taxon>
        <taxon>Flavobacteriia</taxon>
        <taxon>Flavobacteriales</taxon>
        <taxon>Flavobacteriaceae</taxon>
        <taxon>Flavobacterium</taxon>
    </lineage>
</organism>
<evidence type="ECO:0000313" key="3">
    <source>
        <dbReference type="EMBL" id="RVU90916.1"/>
    </source>
</evidence>
<name>A0A2N9PB36_9FLAO</name>
<sequence length="106" mass="12272">MEEPNESYIKQLSGDNVEFRTKIISVIKKELPEEITAYKDSIKALKFQLAASCVHKLKHKISVLGMEKSYYLAEEFEINLLKQSTNLQVEFETILNTMLQFVDQLS</sequence>
<evidence type="ECO:0000259" key="2">
    <source>
        <dbReference type="PROSITE" id="PS50894"/>
    </source>
</evidence>
<dbReference type="RefSeq" id="WP_105196221.1">
    <property type="nucleotide sequence ID" value="NZ_OLKH01000091.1"/>
</dbReference>
<reference evidence="3" key="2">
    <citation type="submission" date="2018-12" db="EMBL/GenBank/DDBJ databases">
        <title>Draft genome sequence of Flaovobacterium columnare ARS1 isolated from channel catfish in Alabama.</title>
        <authorList>
            <person name="Cai W."/>
            <person name="Arias C."/>
        </authorList>
    </citation>
    <scope>NUCLEOTIDE SEQUENCE [LARGE SCALE GENOMIC DNA]</scope>
    <source>
        <strain evidence="3">ARS1</strain>
    </source>
</reference>
<dbReference type="GO" id="GO:0004672">
    <property type="term" value="F:protein kinase activity"/>
    <property type="evidence" value="ECO:0007669"/>
    <property type="project" value="UniProtKB-ARBA"/>
</dbReference>
<dbReference type="InterPro" id="IPR036641">
    <property type="entry name" value="HPT_dom_sf"/>
</dbReference>
<dbReference type="EMBL" id="OLKH01000091">
    <property type="protein sequence ID" value="SPE77562.1"/>
    <property type="molecule type" value="Genomic_DNA"/>
</dbReference>
<dbReference type="Proteomes" id="UP000238180">
    <property type="component" value="Unassembled WGS sequence"/>
</dbReference>
<dbReference type="InterPro" id="IPR008207">
    <property type="entry name" value="Sig_transdc_His_kin_Hpt_dom"/>
</dbReference>
<dbReference type="SUPFAM" id="SSF47226">
    <property type="entry name" value="Histidine-containing phosphotransfer domain, HPT domain"/>
    <property type="match status" value="1"/>
</dbReference>
<reference evidence="4" key="1">
    <citation type="submission" date="2018-02" db="EMBL/GenBank/DDBJ databases">
        <authorList>
            <person name="Cohen D.B."/>
            <person name="Kent A.D."/>
        </authorList>
    </citation>
    <scope>NUCLEOTIDE SEQUENCE [LARGE SCALE GENOMIC DNA]</scope>
    <source>
        <strain evidence="4">CIP109753</strain>
    </source>
</reference>
<feature type="domain" description="HPt" evidence="2">
    <location>
        <begin position="16"/>
        <end position="106"/>
    </location>
</feature>
<dbReference type="PROSITE" id="PS50894">
    <property type="entry name" value="HPT"/>
    <property type="match status" value="1"/>
</dbReference>
<evidence type="ECO:0000313" key="4">
    <source>
        <dbReference type="EMBL" id="SPE77562.1"/>
    </source>
</evidence>
<evidence type="ECO:0000256" key="1">
    <source>
        <dbReference type="PROSITE-ProRule" id="PRU00110"/>
    </source>
</evidence>
<feature type="modified residue" description="Phosphohistidine" evidence="1">
    <location>
        <position position="55"/>
    </location>
</feature>
<evidence type="ECO:0000313" key="5">
    <source>
        <dbReference type="Proteomes" id="UP000238180"/>
    </source>
</evidence>
<gene>
    <name evidence="3" type="ORF">EH230_08395</name>
    <name evidence="4" type="ORF">FLACOL_01557</name>
</gene>
<evidence type="ECO:0000313" key="6">
    <source>
        <dbReference type="Proteomes" id="UP000288951"/>
    </source>
</evidence>
<protein>
    <submittedName>
        <fullName evidence="3">Hpt domain-containing protein</fullName>
    </submittedName>
</protein>
<dbReference type="GO" id="GO:0000160">
    <property type="term" value="P:phosphorelay signal transduction system"/>
    <property type="evidence" value="ECO:0007669"/>
    <property type="project" value="InterPro"/>
</dbReference>
<proteinExistence type="predicted"/>
<dbReference type="OrthoDB" id="1441381at2"/>
<accession>A0A2N9PB36</accession>